<dbReference type="AlphaFoldDB" id="A0AAD7C5M9"/>
<comment type="caution">
    <text evidence="1">The sequence shown here is derived from an EMBL/GenBank/DDBJ whole genome shotgun (WGS) entry which is preliminary data.</text>
</comment>
<dbReference type="Proteomes" id="UP001221142">
    <property type="component" value="Unassembled WGS sequence"/>
</dbReference>
<reference evidence="1" key="1">
    <citation type="submission" date="2023-03" db="EMBL/GenBank/DDBJ databases">
        <title>Massive genome expansion in bonnet fungi (Mycena s.s.) driven by repeated elements and novel gene families across ecological guilds.</title>
        <authorList>
            <consortium name="Lawrence Berkeley National Laboratory"/>
            <person name="Harder C.B."/>
            <person name="Miyauchi S."/>
            <person name="Viragh M."/>
            <person name="Kuo A."/>
            <person name="Thoen E."/>
            <person name="Andreopoulos B."/>
            <person name="Lu D."/>
            <person name="Skrede I."/>
            <person name="Drula E."/>
            <person name="Henrissat B."/>
            <person name="Morin E."/>
            <person name="Kohler A."/>
            <person name="Barry K."/>
            <person name="LaButti K."/>
            <person name="Morin E."/>
            <person name="Salamov A."/>
            <person name="Lipzen A."/>
            <person name="Mereny Z."/>
            <person name="Hegedus B."/>
            <person name="Baldrian P."/>
            <person name="Stursova M."/>
            <person name="Weitz H."/>
            <person name="Taylor A."/>
            <person name="Grigoriev I.V."/>
            <person name="Nagy L.G."/>
            <person name="Martin F."/>
            <person name="Kauserud H."/>
        </authorList>
    </citation>
    <scope>NUCLEOTIDE SEQUENCE</scope>
    <source>
        <strain evidence="1">9284</strain>
    </source>
</reference>
<dbReference type="EMBL" id="JARKIF010000005">
    <property type="protein sequence ID" value="KAJ7639491.1"/>
    <property type="molecule type" value="Genomic_DNA"/>
</dbReference>
<protein>
    <submittedName>
        <fullName evidence="1">Uncharacterized protein</fullName>
    </submittedName>
</protein>
<gene>
    <name evidence="1" type="ORF">FB45DRAFT_864181</name>
</gene>
<accession>A0AAD7C5M9</accession>
<proteinExistence type="predicted"/>
<keyword evidence="2" id="KW-1185">Reference proteome</keyword>
<name>A0AAD7C5M9_9AGAR</name>
<sequence length="111" mass="12266">MDDASPSRSFNRFDYFLLQARKSRTLGKFESPSRAVLSKVGHATGTVWARHYGRCRGIDSGCKEIASSQFFIIASQEGLAGIRMQTTLVKTASLAACHLKRKEEKILADAN</sequence>
<evidence type="ECO:0000313" key="1">
    <source>
        <dbReference type="EMBL" id="KAJ7639491.1"/>
    </source>
</evidence>
<organism evidence="1 2">
    <name type="scientific">Roridomyces roridus</name>
    <dbReference type="NCBI Taxonomy" id="1738132"/>
    <lineage>
        <taxon>Eukaryota</taxon>
        <taxon>Fungi</taxon>
        <taxon>Dikarya</taxon>
        <taxon>Basidiomycota</taxon>
        <taxon>Agaricomycotina</taxon>
        <taxon>Agaricomycetes</taxon>
        <taxon>Agaricomycetidae</taxon>
        <taxon>Agaricales</taxon>
        <taxon>Marasmiineae</taxon>
        <taxon>Mycenaceae</taxon>
        <taxon>Roridomyces</taxon>
    </lineage>
</organism>
<evidence type="ECO:0000313" key="2">
    <source>
        <dbReference type="Proteomes" id="UP001221142"/>
    </source>
</evidence>